<dbReference type="EMBL" id="PNCJ01000102">
    <property type="protein sequence ID" value="TMP29434.1"/>
    <property type="molecule type" value="Genomic_DNA"/>
</dbReference>
<dbReference type="Proteomes" id="UP000306719">
    <property type="component" value="Unassembled WGS sequence"/>
</dbReference>
<reference evidence="1 2" key="1">
    <citation type="submission" date="2018-01" db="EMBL/GenBank/DDBJ databases">
        <authorList>
            <person name="Paulsen S."/>
            <person name="Gram L.K."/>
        </authorList>
    </citation>
    <scope>NUCLEOTIDE SEQUENCE [LARGE SCALE GENOMIC DNA]</scope>
    <source>
        <strain evidence="1 2">S2599</strain>
    </source>
</reference>
<name>A0A5S3WQ29_9GAMM</name>
<accession>A0A5S3WQ29</accession>
<dbReference type="AlphaFoldDB" id="A0A5S3WQ29"/>
<protein>
    <submittedName>
        <fullName evidence="1">Uncharacterized protein</fullName>
    </submittedName>
</protein>
<organism evidence="1 2">
    <name type="scientific">Pseudoalteromonas rubra</name>
    <dbReference type="NCBI Taxonomy" id="43658"/>
    <lineage>
        <taxon>Bacteria</taxon>
        <taxon>Pseudomonadati</taxon>
        <taxon>Pseudomonadota</taxon>
        <taxon>Gammaproteobacteria</taxon>
        <taxon>Alteromonadales</taxon>
        <taxon>Pseudoalteromonadaceae</taxon>
        <taxon>Pseudoalteromonas</taxon>
    </lineage>
</organism>
<dbReference type="RefSeq" id="WP_171045746.1">
    <property type="nucleotide sequence ID" value="NZ_PNCJ01000102.1"/>
</dbReference>
<reference evidence="2" key="2">
    <citation type="submission" date="2019-06" db="EMBL/GenBank/DDBJ databases">
        <title>Co-occurence of chitin degradation, pigmentation and bioactivity in marine Pseudoalteromonas.</title>
        <authorList>
            <person name="Sonnenschein E.C."/>
            <person name="Bech P.K."/>
        </authorList>
    </citation>
    <scope>NUCLEOTIDE SEQUENCE [LARGE SCALE GENOMIC DNA]</scope>
    <source>
        <strain evidence="2">S2599</strain>
    </source>
</reference>
<sequence>IGGTVSAITGGKFANGARTGAMQYLLNGVWESVKEIKNNQVNRYRAARRAQALESEIMRLDDLFQNDRGALRQELELFGFVGTNVDLIHNYFALQASLNIELANANAVMTQGAPFYVSAKMQKIQGTYAQTSNLGQVTLGLWPYAVRMLSNPTYNYSYSCESVCKVQMFNIVD</sequence>
<feature type="non-terminal residue" evidence="1">
    <location>
        <position position="1"/>
    </location>
</feature>
<proteinExistence type="predicted"/>
<evidence type="ECO:0000313" key="1">
    <source>
        <dbReference type="EMBL" id="TMP29434.1"/>
    </source>
</evidence>
<gene>
    <name evidence="1" type="ORF">CWB98_23585</name>
</gene>
<comment type="caution">
    <text evidence="1">The sequence shown here is derived from an EMBL/GenBank/DDBJ whole genome shotgun (WGS) entry which is preliminary data.</text>
</comment>
<evidence type="ECO:0000313" key="2">
    <source>
        <dbReference type="Proteomes" id="UP000306719"/>
    </source>
</evidence>